<keyword evidence="4" id="KW-1185">Reference proteome</keyword>
<gene>
    <name evidence="3" type="ORF">GCM10008933_18800</name>
</gene>
<feature type="region of interest" description="Disordered" evidence="1">
    <location>
        <begin position="84"/>
        <end position="108"/>
    </location>
</feature>
<keyword evidence="2" id="KW-0812">Transmembrane</keyword>
<protein>
    <submittedName>
        <fullName evidence="3">Uncharacterized protein</fullName>
    </submittedName>
</protein>
<name>A0ABN0Y9J3_9BACL</name>
<keyword evidence="2" id="KW-1133">Transmembrane helix</keyword>
<evidence type="ECO:0000313" key="4">
    <source>
        <dbReference type="Proteomes" id="UP001500340"/>
    </source>
</evidence>
<dbReference type="EMBL" id="BAAACX010000008">
    <property type="protein sequence ID" value="GAA0388081.1"/>
    <property type="molecule type" value="Genomic_DNA"/>
</dbReference>
<organism evidence="3 4">
    <name type="scientific">Paenibacillus motobuensis</name>
    <dbReference type="NCBI Taxonomy" id="295324"/>
    <lineage>
        <taxon>Bacteria</taxon>
        <taxon>Bacillati</taxon>
        <taxon>Bacillota</taxon>
        <taxon>Bacilli</taxon>
        <taxon>Bacillales</taxon>
        <taxon>Paenibacillaceae</taxon>
        <taxon>Paenibacillus</taxon>
    </lineage>
</organism>
<proteinExistence type="predicted"/>
<dbReference type="RefSeq" id="WP_343860284.1">
    <property type="nucleotide sequence ID" value="NZ_BAAACX010000008.1"/>
</dbReference>
<dbReference type="Proteomes" id="UP001500340">
    <property type="component" value="Unassembled WGS sequence"/>
</dbReference>
<evidence type="ECO:0000256" key="1">
    <source>
        <dbReference type="SAM" id="MobiDB-lite"/>
    </source>
</evidence>
<feature type="compositionally biased region" description="Basic and acidic residues" evidence="1">
    <location>
        <begin position="84"/>
        <end position="94"/>
    </location>
</feature>
<evidence type="ECO:0000313" key="3">
    <source>
        <dbReference type="EMBL" id="GAA0388081.1"/>
    </source>
</evidence>
<comment type="caution">
    <text evidence="3">The sequence shown here is derived from an EMBL/GenBank/DDBJ whole genome shotgun (WGS) entry which is preliminary data.</text>
</comment>
<keyword evidence="2" id="KW-0472">Membrane</keyword>
<evidence type="ECO:0000256" key="2">
    <source>
        <dbReference type="SAM" id="Phobius"/>
    </source>
</evidence>
<reference evidence="3 4" key="1">
    <citation type="journal article" date="2019" name="Int. J. Syst. Evol. Microbiol.">
        <title>The Global Catalogue of Microorganisms (GCM) 10K type strain sequencing project: providing services to taxonomists for standard genome sequencing and annotation.</title>
        <authorList>
            <consortium name="The Broad Institute Genomics Platform"/>
            <consortium name="The Broad Institute Genome Sequencing Center for Infectious Disease"/>
            <person name="Wu L."/>
            <person name="Ma J."/>
        </authorList>
    </citation>
    <scope>NUCLEOTIDE SEQUENCE [LARGE SCALE GENOMIC DNA]</scope>
    <source>
        <strain evidence="3 4">JCM 12774</strain>
    </source>
</reference>
<accession>A0ABN0Y9J3</accession>
<sequence length="169" mass="19949">MRAFAKSILISIIAVIVIMLFTNLVFFFPWYMTLVVETFNVTQYVASDNYLKDTYYDDTKDRLEKRPIFSRKANDIEIFAEHEDHHSARGHDDASDYDNEDIPDADKPYRQRGESVIVTISAIYPLSVKLWGETYEREIPVSFTLKTTGLKHYKDLEYKEYLKNWNEQP</sequence>
<feature type="transmembrane region" description="Helical" evidence="2">
    <location>
        <begin position="7"/>
        <end position="32"/>
    </location>
</feature>